<sequence>MKVYPAVAQSLDETYSLKERLYFPQAFRSIDASFIQSTKRCYKGEVQGPSLMLSGPSRRNGHKHKSTISRYELEQYL</sequence>
<proteinExistence type="predicted"/>
<dbReference type="EMBL" id="JABFUD020000002">
    <property type="protein sequence ID" value="KAI5083379.1"/>
    <property type="molecule type" value="Genomic_DNA"/>
</dbReference>
<evidence type="ECO:0000313" key="1">
    <source>
        <dbReference type="EMBL" id="KAI5083379.1"/>
    </source>
</evidence>
<keyword evidence="2" id="KW-1185">Reference proteome</keyword>
<name>A0A9D4ZPT1_ADICA</name>
<gene>
    <name evidence="1" type="ORF">GOP47_0003122</name>
</gene>
<evidence type="ECO:0000313" key="2">
    <source>
        <dbReference type="Proteomes" id="UP000886520"/>
    </source>
</evidence>
<organism evidence="1 2">
    <name type="scientific">Adiantum capillus-veneris</name>
    <name type="common">Maidenhair fern</name>
    <dbReference type="NCBI Taxonomy" id="13818"/>
    <lineage>
        <taxon>Eukaryota</taxon>
        <taxon>Viridiplantae</taxon>
        <taxon>Streptophyta</taxon>
        <taxon>Embryophyta</taxon>
        <taxon>Tracheophyta</taxon>
        <taxon>Polypodiopsida</taxon>
        <taxon>Polypodiidae</taxon>
        <taxon>Polypodiales</taxon>
        <taxon>Pteridineae</taxon>
        <taxon>Pteridaceae</taxon>
        <taxon>Vittarioideae</taxon>
        <taxon>Adiantum</taxon>
    </lineage>
</organism>
<accession>A0A9D4ZPT1</accession>
<protein>
    <submittedName>
        <fullName evidence="1">Uncharacterized protein</fullName>
    </submittedName>
</protein>
<comment type="caution">
    <text evidence="1">The sequence shown here is derived from an EMBL/GenBank/DDBJ whole genome shotgun (WGS) entry which is preliminary data.</text>
</comment>
<dbReference type="Proteomes" id="UP000886520">
    <property type="component" value="Chromosome 3"/>
</dbReference>
<reference evidence="1" key="1">
    <citation type="submission" date="2021-01" db="EMBL/GenBank/DDBJ databases">
        <title>Adiantum capillus-veneris genome.</title>
        <authorList>
            <person name="Fang Y."/>
            <person name="Liao Q."/>
        </authorList>
    </citation>
    <scope>NUCLEOTIDE SEQUENCE</scope>
    <source>
        <strain evidence="1">H3</strain>
        <tissue evidence="1">Leaf</tissue>
    </source>
</reference>
<dbReference type="AlphaFoldDB" id="A0A9D4ZPT1"/>